<accession>A0A926QLY0</accession>
<organism evidence="2 3">
    <name type="scientific">Paenibacillus sedimenti</name>
    <dbReference type="NCBI Taxonomy" id="2770274"/>
    <lineage>
        <taxon>Bacteria</taxon>
        <taxon>Bacillati</taxon>
        <taxon>Bacillota</taxon>
        <taxon>Bacilli</taxon>
        <taxon>Bacillales</taxon>
        <taxon>Paenibacillaceae</taxon>
        <taxon>Paenibacillus</taxon>
    </lineage>
</organism>
<gene>
    <name evidence="2" type="ORF">ICC18_29130</name>
</gene>
<comment type="caution">
    <text evidence="2">The sequence shown here is derived from an EMBL/GenBank/DDBJ whole genome shotgun (WGS) entry which is preliminary data.</text>
</comment>
<evidence type="ECO:0000313" key="2">
    <source>
        <dbReference type="EMBL" id="MBD0384115.1"/>
    </source>
</evidence>
<protein>
    <submittedName>
        <fullName evidence="2">DUF1835 domain-containing protein</fullName>
    </submittedName>
</protein>
<sequence>MPKLLHIVNGDAFAEKLRASDIPGDILAWRESLYEGPVGLQMSDSVLLSIRAQYMETRHRIPLETFTTITLQQEKALDAIAQDIDEVVLWFEYDLYDQLMLCYLLSRFSNLSPRSYRLALLCIGEFPGVEPFYGLGQLSVEQVKQLHEKWNPVADEQLSLANRVWTAYSASEPLAMANILKENLSALSFLPKALQTNMERFPSVQNGLSGIQQLVLELIRHNDMTVLELFKQVSQISRGYGLGDLQFWGILDSVRLCKVPLVTLIGGNQLPGHGEKLPDDFAKWRLQLTENGRRVLDYELDYVQLNGVDEWIGGVHLLGKEGIWRKNLMTMQVCRL</sequence>
<proteinExistence type="predicted"/>
<dbReference type="InterPro" id="IPR014973">
    <property type="entry name" value="DUF1835"/>
</dbReference>
<dbReference type="Pfam" id="PF08874">
    <property type="entry name" value="DUF1835"/>
    <property type="match status" value="1"/>
</dbReference>
<keyword evidence="3" id="KW-1185">Reference proteome</keyword>
<reference evidence="2" key="1">
    <citation type="submission" date="2020-09" db="EMBL/GenBank/DDBJ databases">
        <title>Draft Genome Sequence of Paenibacillus sp. WST5.</title>
        <authorList>
            <person name="Bao Z."/>
        </authorList>
    </citation>
    <scope>NUCLEOTIDE SEQUENCE</scope>
    <source>
        <strain evidence="2">WST5</strain>
    </source>
</reference>
<dbReference type="RefSeq" id="WP_188177897.1">
    <property type="nucleotide sequence ID" value="NZ_JACVVD010000016.1"/>
</dbReference>
<dbReference type="Proteomes" id="UP000650466">
    <property type="component" value="Unassembled WGS sequence"/>
</dbReference>
<evidence type="ECO:0000259" key="1">
    <source>
        <dbReference type="Pfam" id="PF08874"/>
    </source>
</evidence>
<dbReference type="EMBL" id="JACVVD010000016">
    <property type="protein sequence ID" value="MBD0384115.1"/>
    <property type="molecule type" value="Genomic_DNA"/>
</dbReference>
<dbReference type="AlphaFoldDB" id="A0A926QLY0"/>
<name>A0A926QLY0_9BACL</name>
<evidence type="ECO:0000313" key="3">
    <source>
        <dbReference type="Proteomes" id="UP000650466"/>
    </source>
</evidence>
<feature type="domain" description="DUF1835" evidence="1">
    <location>
        <begin position="5"/>
        <end position="113"/>
    </location>
</feature>